<dbReference type="EMBL" id="BPQB01000002">
    <property type="protein sequence ID" value="GJE85418.1"/>
    <property type="molecule type" value="Genomic_DNA"/>
</dbReference>
<evidence type="ECO:0000313" key="14">
    <source>
        <dbReference type="Proteomes" id="UP000703269"/>
    </source>
</evidence>
<name>A0A9P3FZF2_9APHY</name>
<dbReference type="GO" id="GO:0004222">
    <property type="term" value="F:metalloendopeptidase activity"/>
    <property type="evidence" value="ECO:0007669"/>
    <property type="project" value="InterPro"/>
</dbReference>
<organism evidence="13 14">
    <name type="scientific">Phanerochaete sordida</name>
    <dbReference type="NCBI Taxonomy" id="48140"/>
    <lineage>
        <taxon>Eukaryota</taxon>
        <taxon>Fungi</taxon>
        <taxon>Dikarya</taxon>
        <taxon>Basidiomycota</taxon>
        <taxon>Agaricomycotina</taxon>
        <taxon>Agaricomycetes</taxon>
        <taxon>Polyporales</taxon>
        <taxon>Phanerochaetaceae</taxon>
        <taxon>Phanerochaete</taxon>
    </lineage>
</organism>
<keyword evidence="14" id="KW-1185">Reference proteome</keyword>
<comment type="subcellular location">
    <subcellularLocation>
        <location evidence="1">Endoplasmic reticulum membrane</location>
        <topology evidence="1">Multi-pass membrane protein</topology>
    </subcellularLocation>
</comment>
<accession>A0A9P3FZF2</accession>
<gene>
    <name evidence="13" type="ORF">PsYK624_014970</name>
</gene>
<evidence type="ECO:0000256" key="2">
    <source>
        <dbReference type="ARBA" id="ARBA00006897"/>
    </source>
</evidence>
<keyword evidence="3" id="KW-0645">Protease</keyword>
<dbReference type="PANTHER" id="PTHR13046">
    <property type="entry name" value="PROTEASE U48 CAAX PRENYL PROTEASE RCE1"/>
    <property type="match status" value="1"/>
</dbReference>
<dbReference type="PANTHER" id="PTHR13046:SF0">
    <property type="entry name" value="CAAX PRENYL PROTEASE 2"/>
    <property type="match status" value="1"/>
</dbReference>
<reference evidence="13 14" key="1">
    <citation type="submission" date="2021-08" db="EMBL/GenBank/DDBJ databases">
        <title>Draft Genome Sequence of Phanerochaete sordida strain YK-624.</title>
        <authorList>
            <person name="Mori T."/>
            <person name="Dohra H."/>
            <person name="Suzuki T."/>
            <person name="Kawagishi H."/>
            <person name="Hirai H."/>
        </authorList>
    </citation>
    <scope>NUCLEOTIDE SEQUENCE [LARGE SCALE GENOMIC DNA]</scope>
    <source>
        <strain evidence="13 14">YK-624</strain>
    </source>
</reference>
<keyword evidence="8 11" id="KW-0472">Membrane</keyword>
<dbReference type="InterPro" id="IPR039731">
    <property type="entry name" value="Rce1"/>
</dbReference>
<comment type="catalytic activity">
    <reaction evidence="9">
        <text>Hydrolyzes the peptide bond -P2-(S-farnesyl or geranylgeranyl)C-P1'-P2'-P3'-COOH where P1' and P2' are amino acids with aliphatic sidechains and P3' is any C-terminal residue.</text>
        <dbReference type="EC" id="3.4.26.1"/>
    </reaction>
</comment>
<evidence type="ECO:0000256" key="11">
    <source>
        <dbReference type="SAM" id="Phobius"/>
    </source>
</evidence>
<feature type="transmembrane region" description="Helical" evidence="11">
    <location>
        <begin position="64"/>
        <end position="88"/>
    </location>
</feature>
<comment type="caution">
    <text evidence="13">The sequence shown here is derived from an EMBL/GenBank/DDBJ whole genome shotgun (WGS) entry which is preliminary data.</text>
</comment>
<keyword evidence="5" id="KW-0378">Hydrolase</keyword>
<feature type="transmembrane region" description="Helical" evidence="11">
    <location>
        <begin position="231"/>
        <end position="250"/>
    </location>
</feature>
<evidence type="ECO:0000256" key="10">
    <source>
        <dbReference type="ARBA" id="ARBA00049729"/>
    </source>
</evidence>
<protein>
    <recommendedName>
        <fullName evidence="10">intramembrane prenyl-peptidase Rce1</fullName>
        <ecNumber evidence="10">3.4.26.1</ecNumber>
    </recommendedName>
</protein>
<evidence type="ECO:0000256" key="7">
    <source>
        <dbReference type="ARBA" id="ARBA00022989"/>
    </source>
</evidence>
<proteinExistence type="inferred from homology"/>
<feature type="domain" description="CAAX prenyl protease 2/Lysostaphin resistance protein A-like" evidence="12">
    <location>
        <begin position="157"/>
        <end position="268"/>
    </location>
</feature>
<evidence type="ECO:0000256" key="4">
    <source>
        <dbReference type="ARBA" id="ARBA00022692"/>
    </source>
</evidence>
<keyword evidence="6" id="KW-0256">Endoplasmic reticulum</keyword>
<dbReference type="Proteomes" id="UP000703269">
    <property type="component" value="Unassembled WGS sequence"/>
</dbReference>
<dbReference type="GO" id="GO:0071586">
    <property type="term" value="P:CAAX-box protein processing"/>
    <property type="evidence" value="ECO:0007669"/>
    <property type="project" value="InterPro"/>
</dbReference>
<feature type="transmembrane region" description="Helical" evidence="11">
    <location>
        <begin position="285"/>
        <end position="305"/>
    </location>
</feature>
<evidence type="ECO:0000256" key="5">
    <source>
        <dbReference type="ARBA" id="ARBA00022801"/>
    </source>
</evidence>
<feature type="transmembrane region" description="Helical" evidence="11">
    <location>
        <begin position="194"/>
        <end position="211"/>
    </location>
</feature>
<dbReference type="GO" id="GO:0005789">
    <property type="term" value="C:endoplasmic reticulum membrane"/>
    <property type="evidence" value="ECO:0007669"/>
    <property type="project" value="UniProtKB-SubCell"/>
</dbReference>
<feature type="transmembrane region" description="Helical" evidence="11">
    <location>
        <begin position="12"/>
        <end position="32"/>
    </location>
</feature>
<keyword evidence="4 11" id="KW-0812">Transmembrane</keyword>
<evidence type="ECO:0000313" key="13">
    <source>
        <dbReference type="EMBL" id="GJE85418.1"/>
    </source>
</evidence>
<evidence type="ECO:0000259" key="12">
    <source>
        <dbReference type="Pfam" id="PF02517"/>
    </source>
</evidence>
<dbReference type="AlphaFoldDB" id="A0A9P3FZF2"/>
<comment type="similarity">
    <text evidence="2">Belongs to the peptidase U48 family.</text>
</comment>
<evidence type="ECO:0000256" key="9">
    <source>
        <dbReference type="ARBA" id="ARBA00047280"/>
    </source>
</evidence>
<keyword evidence="13" id="KW-0482">Metalloprotease</keyword>
<evidence type="ECO:0000256" key="6">
    <source>
        <dbReference type="ARBA" id="ARBA00022824"/>
    </source>
</evidence>
<feature type="transmembrane region" description="Helical" evidence="11">
    <location>
        <begin position="108"/>
        <end position="129"/>
    </location>
</feature>
<evidence type="ECO:0000256" key="8">
    <source>
        <dbReference type="ARBA" id="ARBA00023136"/>
    </source>
</evidence>
<evidence type="ECO:0000256" key="3">
    <source>
        <dbReference type="ARBA" id="ARBA00022670"/>
    </source>
</evidence>
<dbReference type="OrthoDB" id="271604at2759"/>
<keyword evidence="7 11" id="KW-1133">Transmembrane helix</keyword>
<evidence type="ECO:0000256" key="1">
    <source>
        <dbReference type="ARBA" id="ARBA00004477"/>
    </source>
</evidence>
<dbReference type="EC" id="3.4.26.1" evidence="10"/>
<dbReference type="InterPro" id="IPR003675">
    <property type="entry name" value="Rce1/LyrA-like_dom"/>
</dbReference>
<dbReference type="Pfam" id="PF02517">
    <property type="entry name" value="Rce1-like"/>
    <property type="match status" value="1"/>
</dbReference>
<sequence length="317" mass="34840">MSVADLVPLLPTWQAHVLAFLVGGSYVGSLYVSQNARLTYESENAVDQAKERVRRRDDPDVIRARLTAVTASTVLSCVVLCGVVYAMLDGPSKSDALSVTAELLGLRGLHGTLLPCLIAPVLYAGPLYVSYLSESLLPWQHFWGIDTLIPNRGQNGAVLQAIRNYVAAPITEEVAFRACILAVYGMSGSSRNKMIFLSPLWFGIAHVHHGWEVYTRLGRTTFAAQQAAFSVVFQTMYTTLFGFHCAFLFLRTGSLLPPMASHVFCNIMGLPDVSDAIARFPRRKLHIIAAHLLGILGYIYVLRSWTAGIHGVYWPAL</sequence>